<evidence type="ECO:0000256" key="2">
    <source>
        <dbReference type="ARBA" id="ARBA00022481"/>
    </source>
</evidence>
<dbReference type="OrthoDB" id="5441488at2"/>
<evidence type="ECO:0000256" key="1">
    <source>
        <dbReference type="ARBA" id="ARBA00004370"/>
    </source>
</evidence>
<accession>A0A4P8ITM7</accession>
<dbReference type="CDD" id="cd19411">
    <property type="entry name" value="MCP2201-like_sensor"/>
    <property type="match status" value="1"/>
</dbReference>
<feature type="coiled-coil region" evidence="5">
    <location>
        <begin position="478"/>
        <end position="516"/>
    </location>
</feature>
<protein>
    <submittedName>
        <fullName evidence="8">Methyl-accepting chemotaxis protein</fullName>
    </submittedName>
</protein>
<name>A0A4P8ITM7_9BURK</name>
<keyword evidence="5" id="KW-0175">Coiled coil</keyword>
<comment type="subcellular location">
    <subcellularLocation>
        <location evidence="1">Membrane</location>
    </subcellularLocation>
</comment>
<dbReference type="Gene3D" id="1.10.287.950">
    <property type="entry name" value="Methyl-accepting chemotaxis protein"/>
    <property type="match status" value="1"/>
</dbReference>
<keyword evidence="4" id="KW-0807">Transducer</keyword>
<keyword evidence="9" id="KW-1185">Reference proteome</keyword>
<dbReference type="InterPro" id="IPR004090">
    <property type="entry name" value="Chemotax_Me-accpt_rcpt"/>
</dbReference>
<dbReference type="KEGG" id="tvl:FAZ95_21405"/>
<dbReference type="GO" id="GO:0005886">
    <property type="term" value="C:plasma membrane"/>
    <property type="evidence" value="ECO:0007669"/>
    <property type="project" value="TreeGrafter"/>
</dbReference>
<dbReference type="SUPFAM" id="SSF58104">
    <property type="entry name" value="Methyl-accepting chemotaxis protein (MCP) signaling domain"/>
    <property type="match status" value="1"/>
</dbReference>
<dbReference type="InterPro" id="IPR004089">
    <property type="entry name" value="MCPsignal_dom"/>
</dbReference>
<dbReference type="InterPro" id="IPR024478">
    <property type="entry name" value="HlyB_4HB_MCP"/>
</dbReference>
<keyword evidence="6" id="KW-0472">Membrane</keyword>
<evidence type="ECO:0000256" key="4">
    <source>
        <dbReference type="PROSITE-ProRule" id="PRU00284"/>
    </source>
</evidence>
<evidence type="ECO:0000256" key="5">
    <source>
        <dbReference type="SAM" id="Coils"/>
    </source>
</evidence>
<dbReference type="PANTHER" id="PTHR43531:SF14">
    <property type="entry name" value="METHYL-ACCEPTING CHEMOTAXIS PROTEIN I-RELATED"/>
    <property type="match status" value="1"/>
</dbReference>
<dbReference type="PROSITE" id="PS50111">
    <property type="entry name" value="CHEMOTAXIS_TRANSDUC_2"/>
    <property type="match status" value="1"/>
</dbReference>
<comment type="similarity">
    <text evidence="3">Belongs to the methyl-accepting chemotaxis (MCP) protein family.</text>
</comment>
<evidence type="ECO:0000256" key="6">
    <source>
        <dbReference type="SAM" id="Phobius"/>
    </source>
</evidence>
<keyword evidence="2" id="KW-0488">Methylation</keyword>
<proteinExistence type="inferred from homology"/>
<gene>
    <name evidence="8" type="ORF">FAZ95_21405</name>
</gene>
<dbReference type="GO" id="GO:0007165">
    <property type="term" value="P:signal transduction"/>
    <property type="evidence" value="ECO:0007669"/>
    <property type="project" value="UniProtKB-KW"/>
</dbReference>
<dbReference type="FunFam" id="1.10.287.950:FF:000001">
    <property type="entry name" value="Methyl-accepting chemotaxis sensory transducer"/>
    <property type="match status" value="1"/>
</dbReference>
<evidence type="ECO:0000313" key="8">
    <source>
        <dbReference type="EMBL" id="QCP51487.1"/>
    </source>
</evidence>
<evidence type="ECO:0000313" key="9">
    <source>
        <dbReference type="Proteomes" id="UP000298656"/>
    </source>
</evidence>
<dbReference type="PRINTS" id="PR00260">
    <property type="entry name" value="CHEMTRNSDUCR"/>
</dbReference>
<feature type="transmembrane region" description="Helical" evidence="6">
    <location>
        <begin position="196"/>
        <end position="216"/>
    </location>
</feature>
<sequence>MNFSHMRVAMRLGIGFTLVSVLLVLVTLFGLNRMAQLEASMVDITDVNSVEAQLANRLDQSISNRALALRNLILLQPDQQDQIAIETKRFDEESATYEDARSKLATMFALPGTTSDETTLLEQIKQQGDQALPLMQKARELVLSGQKDAAYHVLRFDLRPVQAKWWDFVRQLRDLEHQQNAEETAAAKASYRESRAWIIAIASLALLTSVVSATLITRGLLKQLGGEPGDAVDAANSVARGDLAIDVVLKAGDTSSLMHAMKTMRESLVVIVSQVHTSTGTIASAAGQIATGNLDLSSRTEQQAASLEQTAASMEELTATVKRNSEHAREANELALSASKVSERAGTVVSGVVQTMGAISDASSKIVEIIGVIDGIAFQTNILALNAAVEAARAGEQGRGFSVVAAEVRSLAQRSATAAKEIKALIGGSVEQVQAGNRLVEEAGSTMNEVVDSVKRVTLIMNEIMGASEEQANGIEQINQALTQMDQVTQQNASLVEEAAAAAESMREQAAALVQTVSVFKLGRREASMSALSRASAWIEQPMRNDMAPAYETADVA</sequence>
<dbReference type="Proteomes" id="UP000298656">
    <property type="component" value="Chromosome 1"/>
</dbReference>
<dbReference type="Pfam" id="PF00015">
    <property type="entry name" value="MCPsignal"/>
    <property type="match status" value="1"/>
</dbReference>
<reference evidence="8 9" key="1">
    <citation type="submission" date="2019-05" db="EMBL/GenBank/DDBJ databases">
        <title>Burkholderia sp. DHOD12, isolated from subtropical forest soil.</title>
        <authorList>
            <person name="Gao Z.-H."/>
            <person name="Qiu L.-H."/>
        </authorList>
    </citation>
    <scope>NUCLEOTIDE SEQUENCE [LARGE SCALE GENOMIC DNA]</scope>
    <source>
        <strain evidence="8 9">DHOD12</strain>
    </source>
</reference>
<dbReference type="AlphaFoldDB" id="A0A4P8ITM7"/>
<dbReference type="Pfam" id="PF12729">
    <property type="entry name" value="4HB_MCP_1"/>
    <property type="match status" value="1"/>
</dbReference>
<dbReference type="RefSeq" id="WP_137334271.1">
    <property type="nucleotide sequence ID" value="NZ_CP040077.1"/>
</dbReference>
<dbReference type="SMART" id="SM00283">
    <property type="entry name" value="MA"/>
    <property type="match status" value="1"/>
</dbReference>
<dbReference type="GO" id="GO:0004888">
    <property type="term" value="F:transmembrane signaling receptor activity"/>
    <property type="evidence" value="ECO:0007669"/>
    <property type="project" value="InterPro"/>
</dbReference>
<dbReference type="GO" id="GO:0006935">
    <property type="term" value="P:chemotaxis"/>
    <property type="evidence" value="ECO:0007669"/>
    <property type="project" value="InterPro"/>
</dbReference>
<feature type="domain" description="Methyl-accepting transducer" evidence="7">
    <location>
        <begin position="278"/>
        <end position="507"/>
    </location>
</feature>
<organism evidence="8 9">
    <name type="scientific">Trinickia violacea</name>
    <dbReference type="NCBI Taxonomy" id="2571746"/>
    <lineage>
        <taxon>Bacteria</taxon>
        <taxon>Pseudomonadati</taxon>
        <taxon>Pseudomonadota</taxon>
        <taxon>Betaproteobacteria</taxon>
        <taxon>Burkholderiales</taxon>
        <taxon>Burkholderiaceae</taxon>
        <taxon>Trinickia</taxon>
    </lineage>
</organism>
<dbReference type="CDD" id="cd11386">
    <property type="entry name" value="MCP_signal"/>
    <property type="match status" value="1"/>
</dbReference>
<dbReference type="EMBL" id="CP040077">
    <property type="protein sequence ID" value="QCP51487.1"/>
    <property type="molecule type" value="Genomic_DNA"/>
</dbReference>
<dbReference type="InterPro" id="IPR047347">
    <property type="entry name" value="YvaQ-like_sensor"/>
</dbReference>
<keyword evidence="6" id="KW-0812">Transmembrane</keyword>
<evidence type="ECO:0000256" key="3">
    <source>
        <dbReference type="ARBA" id="ARBA00029447"/>
    </source>
</evidence>
<keyword evidence="6" id="KW-1133">Transmembrane helix</keyword>
<dbReference type="PANTHER" id="PTHR43531">
    <property type="entry name" value="PROTEIN ICFG"/>
    <property type="match status" value="1"/>
</dbReference>
<dbReference type="InterPro" id="IPR051310">
    <property type="entry name" value="MCP_chemotaxis"/>
</dbReference>
<feature type="transmembrane region" description="Helical" evidence="6">
    <location>
        <begin position="12"/>
        <end position="31"/>
    </location>
</feature>
<evidence type="ECO:0000259" key="7">
    <source>
        <dbReference type="PROSITE" id="PS50111"/>
    </source>
</evidence>